<organism evidence="1 2">
    <name type="scientific">Arctium lappa</name>
    <name type="common">Greater burdock</name>
    <name type="synonym">Lappa major</name>
    <dbReference type="NCBI Taxonomy" id="4217"/>
    <lineage>
        <taxon>Eukaryota</taxon>
        <taxon>Viridiplantae</taxon>
        <taxon>Streptophyta</taxon>
        <taxon>Embryophyta</taxon>
        <taxon>Tracheophyta</taxon>
        <taxon>Spermatophyta</taxon>
        <taxon>Magnoliopsida</taxon>
        <taxon>eudicotyledons</taxon>
        <taxon>Gunneridae</taxon>
        <taxon>Pentapetalae</taxon>
        <taxon>asterids</taxon>
        <taxon>campanulids</taxon>
        <taxon>Asterales</taxon>
        <taxon>Asteraceae</taxon>
        <taxon>Carduoideae</taxon>
        <taxon>Cardueae</taxon>
        <taxon>Arctiinae</taxon>
        <taxon>Arctium</taxon>
    </lineage>
</organism>
<accession>A0ACB8ZV01</accession>
<proteinExistence type="predicted"/>
<evidence type="ECO:0000313" key="1">
    <source>
        <dbReference type="EMBL" id="KAI3701480.1"/>
    </source>
</evidence>
<gene>
    <name evidence="1" type="ORF">L6452_26591</name>
</gene>
<dbReference type="EMBL" id="CM042055">
    <property type="protein sequence ID" value="KAI3701480.1"/>
    <property type="molecule type" value="Genomic_DNA"/>
</dbReference>
<reference evidence="1 2" key="2">
    <citation type="journal article" date="2022" name="Mol. Ecol. Resour.">
        <title>The genomes of chicory, endive, great burdock and yacon provide insights into Asteraceae paleo-polyploidization history and plant inulin production.</title>
        <authorList>
            <person name="Fan W."/>
            <person name="Wang S."/>
            <person name="Wang H."/>
            <person name="Wang A."/>
            <person name="Jiang F."/>
            <person name="Liu H."/>
            <person name="Zhao H."/>
            <person name="Xu D."/>
            <person name="Zhang Y."/>
        </authorList>
    </citation>
    <scope>NUCLEOTIDE SEQUENCE [LARGE SCALE GENOMIC DNA]</scope>
    <source>
        <strain evidence="2">cv. Niubang</strain>
    </source>
</reference>
<dbReference type="Proteomes" id="UP001055879">
    <property type="component" value="Linkage Group LG09"/>
</dbReference>
<name>A0ACB8ZV01_ARCLA</name>
<protein>
    <submittedName>
        <fullName evidence="1">Uncharacterized protein</fullName>
    </submittedName>
</protein>
<sequence>MDEEVLQKRFTDCVYFLASPLTCKKGIECEYRHSEIARLNPRDCWYWLGGCCFNPDCAFRHPPLEAFKEAHVESSDHKNGPALPVNKTNIPCYFYSNGFCSKGDGCSFLHGPADGSVVCKSSKAASTVNNGVPCEKKLSSGSNTGLAPVRSHPDPSKTAQIEQTRTQSKLTLDSPQLASGSAERSESPDVSATHCQENVVGSDSLLPRDGFFQSESDVYDQSSDQQVDGYVEREGWLESSPGFDVLVEGESERLGYEGDADYFSVHDEKGRELDVHYAECGFADPNEYDPAYPELGIPLGEERYDVYDRLDNKRACDYLGKVSGQSRESIFYRLSFQKRNLQAEPIFNGRRGPDLREHLKKCKVDDSFQSCFSKGYDSPRPVGHRVRRYPRRHGSRGEIDFDHSGNRLRKAAPVNRYKQPLKDKRPPGRPQFLSSEVLRARKPALQQKRKSRVESAVFTGPKTLDQIKEEKKKTLQNGDLLGSFNKIESDGFQGPRPLSEILKNKRKLG</sequence>
<keyword evidence="2" id="KW-1185">Reference proteome</keyword>
<comment type="caution">
    <text evidence="1">The sequence shown here is derived from an EMBL/GenBank/DDBJ whole genome shotgun (WGS) entry which is preliminary data.</text>
</comment>
<evidence type="ECO:0000313" key="2">
    <source>
        <dbReference type="Proteomes" id="UP001055879"/>
    </source>
</evidence>
<reference evidence="2" key="1">
    <citation type="journal article" date="2022" name="Mol. Ecol. Resour.">
        <title>The genomes of chicory, endive, great burdock and yacon provide insights into Asteraceae palaeo-polyploidization history and plant inulin production.</title>
        <authorList>
            <person name="Fan W."/>
            <person name="Wang S."/>
            <person name="Wang H."/>
            <person name="Wang A."/>
            <person name="Jiang F."/>
            <person name="Liu H."/>
            <person name="Zhao H."/>
            <person name="Xu D."/>
            <person name="Zhang Y."/>
        </authorList>
    </citation>
    <scope>NUCLEOTIDE SEQUENCE [LARGE SCALE GENOMIC DNA]</scope>
    <source>
        <strain evidence="2">cv. Niubang</strain>
    </source>
</reference>